<gene>
    <name evidence="1" type="ORF">CVLEPA_LOCUS6662</name>
</gene>
<proteinExistence type="predicted"/>
<evidence type="ECO:0000313" key="2">
    <source>
        <dbReference type="Proteomes" id="UP001642483"/>
    </source>
</evidence>
<dbReference type="Proteomes" id="UP001642483">
    <property type="component" value="Unassembled WGS sequence"/>
</dbReference>
<keyword evidence="2" id="KW-1185">Reference proteome</keyword>
<reference evidence="1 2" key="1">
    <citation type="submission" date="2024-02" db="EMBL/GenBank/DDBJ databases">
        <authorList>
            <person name="Daric V."/>
            <person name="Darras S."/>
        </authorList>
    </citation>
    <scope>NUCLEOTIDE SEQUENCE [LARGE SCALE GENOMIC DNA]</scope>
</reference>
<dbReference type="EMBL" id="CAWYQH010000046">
    <property type="protein sequence ID" value="CAK8677265.1"/>
    <property type="molecule type" value="Genomic_DNA"/>
</dbReference>
<organism evidence="1 2">
    <name type="scientific">Clavelina lepadiformis</name>
    <name type="common">Light-bulb sea squirt</name>
    <name type="synonym">Ascidia lepadiformis</name>
    <dbReference type="NCBI Taxonomy" id="159417"/>
    <lineage>
        <taxon>Eukaryota</taxon>
        <taxon>Metazoa</taxon>
        <taxon>Chordata</taxon>
        <taxon>Tunicata</taxon>
        <taxon>Ascidiacea</taxon>
        <taxon>Aplousobranchia</taxon>
        <taxon>Clavelinidae</taxon>
        <taxon>Clavelina</taxon>
    </lineage>
</organism>
<evidence type="ECO:0000313" key="1">
    <source>
        <dbReference type="EMBL" id="CAK8677265.1"/>
    </source>
</evidence>
<sequence length="113" mass="12729">MACMHDVMLACNSNMIGHNHLLSFRRLDKTSFVDNFPLKCCCEKTKKCSELCETEILILALVRVRSWDVGGSSSVTFSNVSFLLDAVALIVIYRWFDQSYVDRVPGDYAPASL</sequence>
<comment type="caution">
    <text evidence="1">The sequence shown here is derived from an EMBL/GenBank/DDBJ whole genome shotgun (WGS) entry which is preliminary data.</text>
</comment>
<name>A0ABP0FFM7_CLALP</name>
<accession>A0ABP0FFM7</accession>
<protein>
    <submittedName>
        <fullName evidence="1">Uncharacterized protein</fullName>
    </submittedName>
</protein>